<gene>
    <name evidence="2" type="ORF">F511_32474</name>
</gene>
<feature type="region of interest" description="Disordered" evidence="1">
    <location>
        <begin position="373"/>
        <end position="402"/>
    </location>
</feature>
<dbReference type="PANTHER" id="PTHR36034:SF2">
    <property type="entry name" value="EXPRESSED PROTEIN"/>
    <property type="match status" value="1"/>
</dbReference>
<organism evidence="2 3">
    <name type="scientific">Dorcoceras hygrometricum</name>
    <dbReference type="NCBI Taxonomy" id="472368"/>
    <lineage>
        <taxon>Eukaryota</taxon>
        <taxon>Viridiplantae</taxon>
        <taxon>Streptophyta</taxon>
        <taxon>Embryophyta</taxon>
        <taxon>Tracheophyta</taxon>
        <taxon>Spermatophyta</taxon>
        <taxon>Magnoliopsida</taxon>
        <taxon>eudicotyledons</taxon>
        <taxon>Gunneridae</taxon>
        <taxon>Pentapetalae</taxon>
        <taxon>asterids</taxon>
        <taxon>lamiids</taxon>
        <taxon>Lamiales</taxon>
        <taxon>Gesneriaceae</taxon>
        <taxon>Didymocarpoideae</taxon>
        <taxon>Trichosporeae</taxon>
        <taxon>Loxocarpinae</taxon>
        <taxon>Dorcoceras</taxon>
    </lineage>
</organism>
<keyword evidence="3" id="KW-1185">Reference proteome</keyword>
<sequence>MNFLMMRSHSQTAIQEPSSSQETQAEVNYESRPTTTLEGLFSDDSFPENTPSRTRYAENHEYEGENSSSTSTSGESNSQVNSHIDVEEDDGFIIIPYKEVPEKWMEAPDILSLCSLDRKFVFPGEQIHILICLSACKQDTEIITPFKVAAVMNKNWIGKGNNKTNGDVEGPEDPVTLRVDMSACGLRDQNGMDGVESHDVPTGESLLRMEDYKRQTKRLLQKFKSSHFFARIAESHEPLWTKRRAQKANHASSETFEKISNGDSLETEKIMKKKNSINAAIDRGNFDARTSGGLVRDVAKCCSLPNGDIVVLLQVNISVEFVRDPILEILQFEMYQERNSVMDNQHAPASERLETSGDLLKWLLPVDNSSLPPTRAVSPPVLSSSSSIRNTSTKPSLSGSSGSQLFSFGNFRSYSMSSLPPNSTPPPSVTTPNAKPSFEPEDWNQFSFRKFVESGRSGHEGLLSFRGVPLEPERFSVRCGLEGSFTPGRRWRKKIEIIQPVEINSVSFDCNTDDLLCVHVKNISPEYASDIVVFIDAITIIFEETSTDGPPLNLPITCIEAGNDYHLPNLALRRGEEHSFILKPATSLWKGPKGNSGSNLQPSRMPAGSAASGSAASSRQNHYISEGKHGASSADHYAILVSCRCNYTESKLFFKQKTSWRPRISRDLMISVASEMSKQTLGSDGTQLPVQVLTLQASNLTSDVLTLTVLAPASFTSPPSVVSLSNSPSSPLSSFASSVELSERATTDSRVTAVRHLGSVPLNHGLKVEDGVHSVLLNEELSYGSDVVPSNDLGCTHLWLQSRVPLGSVPAHSMATIKLEVLPLTDGIITLDSLQIDVKEKGEK</sequence>
<dbReference type="Proteomes" id="UP000250235">
    <property type="component" value="Unassembled WGS sequence"/>
</dbReference>
<evidence type="ECO:0000313" key="2">
    <source>
        <dbReference type="EMBL" id="KZV28722.1"/>
    </source>
</evidence>
<dbReference type="EMBL" id="KV010018">
    <property type="protein sequence ID" value="KZV28722.1"/>
    <property type="molecule type" value="Genomic_DNA"/>
</dbReference>
<feature type="region of interest" description="Disordered" evidence="1">
    <location>
        <begin position="591"/>
        <end position="622"/>
    </location>
</feature>
<feature type="region of interest" description="Disordered" evidence="1">
    <location>
        <begin position="1"/>
        <end position="85"/>
    </location>
</feature>
<dbReference type="AlphaFoldDB" id="A0A2Z7B300"/>
<evidence type="ECO:0000256" key="1">
    <source>
        <dbReference type="SAM" id="MobiDB-lite"/>
    </source>
</evidence>
<reference evidence="2 3" key="1">
    <citation type="journal article" date="2015" name="Proc. Natl. Acad. Sci. U.S.A.">
        <title>The resurrection genome of Boea hygrometrica: A blueprint for survival of dehydration.</title>
        <authorList>
            <person name="Xiao L."/>
            <person name="Yang G."/>
            <person name="Zhang L."/>
            <person name="Yang X."/>
            <person name="Zhao S."/>
            <person name="Ji Z."/>
            <person name="Zhou Q."/>
            <person name="Hu M."/>
            <person name="Wang Y."/>
            <person name="Chen M."/>
            <person name="Xu Y."/>
            <person name="Jin H."/>
            <person name="Xiao X."/>
            <person name="Hu G."/>
            <person name="Bao F."/>
            <person name="Hu Y."/>
            <person name="Wan P."/>
            <person name="Li L."/>
            <person name="Deng X."/>
            <person name="Kuang T."/>
            <person name="Xiang C."/>
            <person name="Zhu J.K."/>
            <person name="Oliver M.J."/>
            <person name="He Y."/>
        </authorList>
    </citation>
    <scope>NUCLEOTIDE SEQUENCE [LARGE SCALE GENOMIC DNA]</scope>
    <source>
        <strain evidence="3">cv. XS01</strain>
    </source>
</reference>
<proteinExistence type="predicted"/>
<feature type="compositionally biased region" description="Low complexity" evidence="1">
    <location>
        <begin position="607"/>
        <end position="618"/>
    </location>
</feature>
<dbReference type="PANTHER" id="PTHR36034">
    <property type="entry name" value="EXPRESSED PROTEIN"/>
    <property type="match status" value="1"/>
</dbReference>
<accession>A0A2Z7B300</accession>
<feature type="region of interest" description="Disordered" evidence="1">
    <location>
        <begin position="417"/>
        <end position="436"/>
    </location>
</feature>
<name>A0A2Z7B300_9LAMI</name>
<feature type="compositionally biased region" description="Low complexity" evidence="1">
    <location>
        <begin position="65"/>
        <end position="78"/>
    </location>
</feature>
<feature type="compositionally biased region" description="Low complexity" evidence="1">
    <location>
        <begin position="377"/>
        <end position="387"/>
    </location>
</feature>
<feature type="compositionally biased region" description="Polar residues" evidence="1">
    <location>
        <begin position="8"/>
        <end position="37"/>
    </location>
</feature>
<evidence type="ECO:0000313" key="3">
    <source>
        <dbReference type="Proteomes" id="UP000250235"/>
    </source>
</evidence>
<dbReference type="OrthoDB" id="1918650at2759"/>
<protein>
    <submittedName>
        <fullName evidence="2">Uncharacterized protein</fullName>
    </submittedName>
</protein>